<organism evidence="8 9">
    <name type="scientific">Streptomyces zhaozhouensis</name>
    <dbReference type="NCBI Taxonomy" id="1300267"/>
    <lineage>
        <taxon>Bacteria</taxon>
        <taxon>Bacillati</taxon>
        <taxon>Actinomycetota</taxon>
        <taxon>Actinomycetes</taxon>
        <taxon>Kitasatosporales</taxon>
        <taxon>Streptomycetaceae</taxon>
        <taxon>Streptomyces</taxon>
    </lineage>
</organism>
<dbReference type="PANTHER" id="PTHR42732:SF2">
    <property type="entry name" value="BETA-MANNOSIDASE"/>
    <property type="match status" value="1"/>
</dbReference>
<dbReference type="Pfam" id="PF02837">
    <property type="entry name" value="Glyco_hydro_2_N"/>
    <property type="match status" value="1"/>
</dbReference>
<feature type="domain" description="Glycoside hydrolase family 2 immunoglobulin-like beta-sandwich" evidence="5">
    <location>
        <begin position="229"/>
        <end position="323"/>
    </location>
</feature>
<evidence type="ECO:0000259" key="6">
    <source>
        <dbReference type="Pfam" id="PF02837"/>
    </source>
</evidence>
<dbReference type="InterPro" id="IPR006104">
    <property type="entry name" value="Glyco_hydro_2_N"/>
</dbReference>
<feature type="signal peptide" evidence="4">
    <location>
        <begin position="1"/>
        <end position="30"/>
    </location>
</feature>
<gene>
    <name evidence="8" type="ORF">SAMN06297387_101373</name>
</gene>
<dbReference type="InterPro" id="IPR006102">
    <property type="entry name" value="Ig-like_GH2"/>
</dbReference>
<dbReference type="EMBL" id="OCNE01000001">
    <property type="protein sequence ID" value="SOD58884.1"/>
    <property type="molecule type" value="Genomic_DNA"/>
</dbReference>
<evidence type="ECO:0000259" key="7">
    <source>
        <dbReference type="Pfam" id="PF05270"/>
    </source>
</evidence>
<dbReference type="CDD" id="cd23399">
    <property type="entry name" value="beta-trefoil_ABD_ABFB"/>
    <property type="match status" value="1"/>
</dbReference>
<dbReference type="Gene3D" id="2.60.120.260">
    <property type="entry name" value="Galactose-binding domain-like"/>
    <property type="match status" value="1"/>
</dbReference>
<dbReference type="SUPFAM" id="SSF49303">
    <property type="entry name" value="beta-Galactosidase/glucuronidase domain"/>
    <property type="match status" value="1"/>
</dbReference>
<accession>A0A286DK68</accession>
<proteinExistence type="inferred from homology"/>
<dbReference type="PANTHER" id="PTHR42732">
    <property type="entry name" value="BETA-GALACTOSIDASE"/>
    <property type="match status" value="1"/>
</dbReference>
<dbReference type="InterPro" id="IPR007934">
    <property type="entry name" value="AbfB_ABD"/>
</dbReference>
<keyword evidence="4" id="KW-0732">Signal</keyword>
<evidence type="ECO:0000256" key="4">
    <source>
        <dbReference type="SAM" id="SignalP"/>
    </source>
</evidence>
<dbReference type="InterPro" id="IPR051913">
    <property type="entry name" value="GH2_Domain-Containing"/>
</dbReference>
<keyword evidence="9" id="KW-1185">Reference proteome</keyword>
<dbReference type="GO" id="GO:0046373">
    <property type="term" value="P:L-arabinose metabolic process"/>
    <property type="evidence" value="ECO:0007669"/>
    <property type="project" value="InterPro"/>
</dbReference>
<dbReference type="Gene3D" id="2.80.10.50">
    <property type="match status" value="2"/>
</dbReference>
<reference evidence="8 9" key="1">
    <citation type="submission" date="2017-09" db="EMBL/GenBank/DDBJ databases">
        <authorList>
            <person name="Ehlers B."/>
            <person name="Leendertz F.H."/>
        </authorList>
    </citation>
    <scope>NUCLEOTIDE SEQUENCE [LARGE SCALE GENOMIC DNA]</scope>
    <source>
        <strain evidence="8 9">CGMCC 4.7095</strain>
    </source>
</reference>
<dbReference type="InterPro" id="IPR036156">
    <property type="entry name" value="Beta-gal/glucu_dom_sf"/>
</dbReference>
<feature type="domain" description="Alpha-L-arabinofuranosidase B arabinose-binding" evidence="7">
    <location>
        <begin position="788"/>
        <end position="927"/>
    </location>
</feature>
<dbReference type="Pfam" id="PF00703">
    <property type="entry name" value="Glyco_hydro_2"/>
    <property type="match status" value="1"/>
</dbReference>
<dbReference type="InterPro" id="IPR036195">
    <property type="entry name" value="AbfB_ABD_sf"/>
</dbReference>
<dbReference type="GO" id="GO:0046556">
    <property type="term" value="F:alpha-L-arabinofuranosidase activity"/>
    <property type="evidence" value="ECO:0007669"/>
    <property type="project" value="InterPro"/>
</dbReference>
<name>A0A286DK68_9ACTN</name>
<comment type="similarity">
    <text evidence="1">Belongs to the glycosyl hydrolase 2 family.</text>
</comment>
<dbReference type="Gene3D" id="2.60.40.10">
    <property type="entry name" value="Immunoglobulins"/>
    <property type="match status" value="1"/>
</dbReference>
<dbReference type="Gene3D" id="3.20.20.80">
    <property type="entry name" value="Glycosidases"/>
    <property type="match status" value="1"/>
</dbReference>
<keyword evidence="2 8" id="KW-0378">Hydrolase</keyword>
<keyword evidence="3" id="KW-0326">Glycosidase</keyword>
<dbReference type="AlphaFoldDB" id="A0A286DK68"/>
<evidence type="ECO:0000256" key="3">
    <source>
        <dbReference type="ARBA" id="ARBA00023295"/>
    </source>
</evidence>
<evidence type="ECO:0000313" key="9">
    <source>
        <dbReference type="Proteomes" id="UP000219072"/>
    </source>
</evidence>
<evidence type="ECO:0000259" key="5">
    <source>
        <dbReference type="Pfam" id="PF00703"/>
    </source>
</evidence>
<dbReference type="InterPro" id="IPR013783">
    <property type="entry name" value="Ig-like_fold"/>
</dbReference>
<feature type="domain" description="Glycosyl hydrolases family 2 sugar binding" evidence="6">
    <location>
        <begin position="103"/>
        <end position="185"/>
    </location>
</feature>
<dbReference type="InterPro" id="IPR008979">
    <property type="entry name" value="Galactose-bd-like_sf"/>
</dbReference>
<dbReference type="SUPFAM" id="SSF49785">
    <property type="entry name" value="Galactose-binding domain-like"/>
    <property type="match status" value="1"/>
</dbReference>
<dbReference type="SUPFAM" id="SSF110221">
    <property type="entry name" value="AbfB domain"/>
    <property type="match status" value="2"/>
</dbReference>
<feature type="domain" description="Alpha-L-arabinofuranosidase B arabinose-binding" evidence="7">
    <location>
        <begin position="626"/>
        <end position="767"/>
    </location>
</feature>
<protein>
    <submittedName>
        <fullName evidence="8">Glycosyl hydrolases family 2</fullName>
    </submittedName>
</protein>
<dbReference type="Proteomes" id="UP000219072">
    <property type="component" value="Unassembled WGS sequence"/>
</dbReference>
<feature type="chain" id="PRO_5039251676" evidence="4">
    <location>
        <begin position="31"/>
        <end position="933"/>
    </location>
</feature>
<dbReference type="SUPFAM" id="SSF51445">
    <property type="entry name" value="(Trans)glycosidases"/>
    <property type="match status" value="1"/>
</dbReference>
<sequence length="933" mass="100620">MPLSVTRAARRLAGALLALLLPVSSAVALAPSASGAPAWEPKEPPLTTPWTDQVGPDNALPEYPRPQLTRPDWLNLNGVWEFTGAEDLDSPPVGETLEEAVLVPYPIESALSGIQRHEDTMFYRRAFTVPEEWAGDRVKLNFGAVTWEARVWVNGTEVGRHTGGFDPFSFDVTDALVPGGNEIVVGAHSPVDAGDFPIGKQRLEPDGIFYTANSGIWQTVWLEPVRAAHITHLDTTPDVPGGALDLVVRAEGAEGHGVRAEVLDGGTVVGSATGEVGGTLSVPVPDARLWSPDDPFLYDLRVTLTGPAGTATGDSVGGYFGMRSLGMAEVGGVMRPLLNGEFVFQLGTLDQGYWPDGLYTAPTDAALAWDLEQQKELGFNMVRKHIKVEPARWFYHADRLGLMVWQDMPSPDTVDEPSAEGKAHYEAELTRMIENLRGITSIVQWVPFNEGWGEYDAGRIVDHVRELDDTRPINHNSGSNCCLSDPDPGNGDVIDDHAYQMSGGTRPPDAERIAVLGEYGGLGRAVEGHEWEPGAGFAYGELYPDEASLTTRYATITEEVARFVHTRGLSGSVYTEPYDLENEVNGLWTYDRQVLKVDAERVREVNAGVLAQAAGTEVRTGEPVSLRVTTDGHTDRFLRHADGAARTDAIDEDSPDGDRRDAVLLSRPGLADDACVSFEASNRPGHYLRHDGEGRVLLGAESEGEAAADATFCATAGLGGGGSSLESLDTPGSFLRHFAEGVHLAREGGDRPWDTPESFAADATWAVTIPLWRSGAELPVGERISLGVTTDGYTDRVLRHRESLARTDVIDGGSGTPDREDATFVVRRGLADSSCYSLEAANEPGSYLRHSSFRVRLDADDGSELFDRDATFCAQPGAGGDGVRLASVNELDANVRHFAEEVWVAVNGGPHAYDRPESYAADVSWRVLPALAP</sequence>
<evidence type="ECO:0000313" key="8">
    <source>
        <dbReference type="EMBL" id="SOD58884.1"/>
    </source>
</evidence>
<dbReference type="InterPro" id="IPR017853">
    <property type="entry name" value="GH"/>
</dbReference>
<dbReference type="OrthoDB" id="9762066at2"/>
<dbReference type="Pfam" id="PF05270">
    <property type="entry name" value="AbfB"/>
    <property type="match status" value="2"/>
</dbReference>
<evidence type="ECO:0000256" key="2">
    <source>
        <dbReference type="ARBA" id="ARBA00022801"/>
    </source>
</evidence>
<evidence type="ECO:0000256" key="1">
    <source>
        <dbReference type="ARBA" id="ARBA00007401"/>
    </source>
</evidence>